<dbReference type="InterPro" id="IPR036265">
    <property type="entry name" value="HIT-like_sf"/>
</dbReference>
<evidence type="ECO:0000259" key="2">
    <source>
        <dbReference type="PROSITE" id="PS51084"/>
    </source>
</evidence>
<comment type="caution">
    <text evidence="1">Lacks conserved residue(s) required for the propagation of feature annotation.</text>
</comment>
<sequence length="168" mass="18338">MTASFDLDAYNERARNGPCFICAMLAGTPGYEHRIVYDDGAHVAFLDRYPTLPGKLLVTPRAHVEDTVGGLTEAQYLALHLVVHRVAGALAATVPTERLYILSLGSRRGHAHVHWHIAALPPGIPYEQQQFHALMAEGAGVLPEDPEQADQLATALRARLHHPDQRGA</sequence>
<dbReference type="PANTHER" id="PTHR46648:SF1">
    <property type="entry name" value="ADENOSINE 5'-MONOPHOSPHORAMIDASE HNT1"/>
    <property type="match status" value="1"/>
</dbReference>
<keyword evidence="4" id="KW-1185">Reference proteome</keyword>
<protein>
    <submittedName>
        <fullName evidence="3">HIT family protein</fullName>
    </submittedName>
</protein>
<name>A0ABZ1WM34_9ACTN</name>
<organism evidence="3 4">
    <name type="scientific">Kitasatospora herbaricolor</name>
    <dbReference type="NCBI Taxonomy" id="68217"/>
    <lineage>
        <taxon>Bacteria</taxon>
        <taxon>Bacillati</taxon>
        <taxon>Actinomycetota</taxon>
        <taxon>Actinomycetes</taxon>
        <taxon>Kitasatosporales</taxon>
        <taxon>Streptomycetaceae</taxon>
        <taxon>Kitasatospora</taxon>
    </lineage>
</organism>
<feature type="domain" description="HIT" evidence="2">
    <location>
        <begin position="20"/>
        <end position="131"/>
    </location>
</feature>
<dbReference type="EMBL" id="CP108482">
    <property type="protein sequence ID" value="WUS61783.1"/>
    <property type="molecule type" value="Genomic_DNA"/>
</dbReference>
<dbReference type="PROSITE" id="PS51084">
    <property type="entry name" value="HIT_2"/>
    <property type="match status" value="1"/>
</dbReference>
<dbReference type="Proteomes" id="UP001432014">
    <property type="component" value="Chromosome"/>
</dbReference>
<proteinExistence type="predicted"/>
<dbReference type="InterPro" id="IPR001310">
    <property type="entry name" value="Histidine_triad_HIT"/>
</dbReference>
<dbReference type="InterPro" id="IPR011146">
    <property type="entry name" value="HIT-like"/>
</dbReference>
<evidence type="ECO:0000256" key="1">
    <source>
        <dbReference type="PROSITE-ProRule" id="PRU00464"/>
    </source>
</evidence>
<evidence type="ECO:0000313" key="3">
    <source>
        <dbReference type="EMBL" id="WUS61783.1"/>
    </source>
</evidence>
<dbReference type="PANTHER" id="PTHR46648">
    <property type="entry name" value="HIT FAMILY PROTEIN 1"/>
    <property type="match status" value="1"/>
</dbReference>
<dbReference type="RefSeq" id="WP_329501118.1">
    <property type="nucleotide sequence ID" value="NZ_CP108460.1"/>
</dbReference>
<dbReference type="SUPFAM" id="SSF54197">
    <property type="entry name" value="HIT-like"/>
    <property type="match status" value="1"/>
</dbReference>
<reference evidence="3 4" key="1">
    <citation type="submission" date="2022-10" db="EMBL/GenBank/DDBJ databases">
        <title>The complete genomes of actinobacterial strains from the NBC collection.</title>
        <authorList>
            <person name="Joergensen T.S."/>
            <person name="Alvarez Arevalo M."/>
            <person name="Sterndorff E.B."/>
            <person name="Faurdal D."/>
            <person name="Vuksanovic O."/>
            <person name="Mourched A.-S."/>
            <person name="Charusanti P."/>
            <person name="Shaw S."/>
            <person name="Blin K."/>
            <person name="Weber T."/>
        </authorList>
    </citation>
    <scope>NUCLEOTIDE SEQUENCE [LARGE SCALE GENOMIC DNA]</scope>
    <source>
        <strain evidence="3 4">NBC_01247</strain>
    </source>
</reference>
<accession>A0ABZ1WM34</accession>
<dbReference type="Gene3D" id="3.30.428.10">
    <property type="entry name" value="HIT-like"/>
    <property type="match status" value="1"/>
</dbReference>
<gene>
    <name evidence="3" type="ORF">OG469_34425</name>
</gene>
<evidence type="ECO:0000313" key="4">
    <source>
        <dbReference type="Proteomes" id="UP001432014"/>
    </source>
</evidence>
<dbReference type="Pfam" id="PF01230">
    <property type="entry name" value="HIT"/>
    <property type="match status" value="1"/>
</dbReference>